<comment type="caution">
    <text evidence="2">The sequence shown here is derived from an EMBL/GenBank/DDBJ whole genome shotgun (WGS) entry which is preliminary data.</text>
</comment>
<evidence type="ECO:0000313" key="2">
    <source>
        <dbReference type="EMBL" id="MCO5399473.1"/>
    </source>
</evidence>
<evidence type="ECO:0000259" key="1">
    <source>
        <dbReference type="Pfam" id="PF13463"/>
    </source>
</evidence>
<sequence length="172" mass="19490">MPLNNVFDFISAVDRLRRSVDQWMHRCAQMAGIGHLSPLERKALVRVGLHEVPVRFSRLCFELCVTDPHLATYALKKLEKLALLSKHRVGKETEYALTAHGVHVLEQYRALLGDACNGNRPLPSDQLSQGHRQLLEWGQDFDDAARHMVLSELKHDLRRSADEIAAAGHQIE</sequence>
<dbReference type="SUPFAM" id="SSF46785">
    <property type="entry name" value="Winged helix' DNA-binding domain"/>
    <property type="match status" value="1"/>
</dbReference>
<accession>A0ABT1AM39</accession>
<dbReference type="InterPro" id="IPR000835">
    <property type="entry name" value="HTH_MarR-typ"/>
</dbReference>
<dbReference type="EMBL" id="JAMXHT010000005">
    <property type="protein sequence ID" value="MCO5399473.1"/>
    <property type="molecule type" value="Genomic_DNA"/>
</dbReference>
<proteinExistence type="predicted"/>
<gene>
    <name evidence="2" type="ORF">NG900_14845</name>
</gene>
<dbReference type="InterPro" id="IPR036388">
    <property type="entry name" value="WH-like_DNA-bd_sf"/>
</dbReference>
<dbReference type="Gene3D" id="1.10.10.10">
    <property type="entry name" value="Winged helix-like DNA-binding domain superfamily/Winged helix DNA-binding domain"/>
    <property type="match status" value="1"/>
</dbReference>
<protein>
    <submittedName>
        <fullName evidence="2">Winged helix DNA-binding protein</fullName>
    </submittedName>
</protein>
<evidence type="ECO:0000313" key="3">
    <source>
        <dbReference type="Proteomes" id="UP001162811"/>
    </source>
</evidence>
<dbReference type="InterPro" id="IPR036390">
    <property type="entry name" value="WH_DNA-bd_sf"/>
</dbReference>
<dbReference type="Pfam" id="PF13463">
    <property type="entry name" value="HTH_27"/>
    <property type="match status" value="1"/>
</dbReference>
<keyword evidence="3" id="KW-1185">Reference proteome</keyword>
<feature type="domain" description="HTH marR-type" evidence="1">
    <location>
        <begin position="36"/>
        <end position="101"/>
    </location>
</feature>
<dbReference type="RefSeq" id="WP_252681680.1">
    <property type="nucleotide sequence ID" value="NZ_JAMXHT010000005.1"/>
</dbReference>
<dbReference type="Proteomes" id="UP001162811">
    <property type="component" value="Unassembled WGS sequence"/>
</dbReference>
<keyword evidence="2" id="KW-0238">DNA-binding</keyword>
<reference evidence="2" key="1">
    <citation type="submission" date="2022-06" db="EMBL/GenBank/DDBJ databases">
        <authorList>
            <person name="Lu C.-H."/>
        </authorList>
    </citation>
    <scope>NUCLEOTIDE SEQUENCE</scope>
    <source>
        <strain evidence="2">21MJYT02-11</strain>
    </source>
</reference>
<organism evidence="2 3">
    <name type="scientific">Ralstonia soli</name>
    <dbReference type="NCBI Taxonomy" id="2953896"/>
    <lineage>
        <taxon>Bacteria</taxon>
        <taxon>Pseudomonadati</taxon>
        <taxon>Pseudomonadota</taxon>
        <taxon>Betaproteobacteria</taxon>
        <taxon>Burkholderiales</taxon>
        <taxon>Burkholderiaceae</taxon>
        <taxon>Ralstonia</taxon>
    </lineage>
</organism>
<name>A0ABT1AM39_9RALS</name>
<reference evidence="2" key="2">
    <citation type="journal article" date="2023" name="Front. Microbiol.">
        <title>Ralstonia chuxiongensis sp. nov., Ralstonia mojiangensis sp. nov., and Ralstonia soli sp. nov., isolated from tobacco fields, are three novel species in the family Burkholderiaceae.</title>
        <authorList>
            <person name="Lu C.H."/>
            <person name="Zhang Y.Y."/>
            <person name="Jiang N."/>
            <person name="Chen W."/>
            <person name="Shao X."/>
            <person name="Zhao Z.M."/>
            <person name="Lu W.L."/>
            <person name="Hu X."/>
            <person name="Xi Y.X."/>
            <person name="Zou S.Y."/>
            <person name="Wei Q.J."/>
            <person name="Lin Z.L."/>
            <person name="Gong L."/>
            <person name="Gai X.T."/>
            <person name="Zhang L.Q."/>
            <person name="Li J.Y."/>
            <person name="Jin Y."/>
            <person name="Xia Z.Y."/>
        </authorList>
    </citation>
    <scope>NUCLEOTIDE SEQUENCE</scope>
    <source>
        <strain evidence="2">21MJYT02-11</strain>
    </source>
</reference>
<dbReference type="GO" id="GO:0003677">
    <property type="term" value="F:DNA binding"/>
    <property type="evidence" value="ECO:0007669"/>
    <property type="project" value="UniProtKB-KW"/>
</dbReference>